<dbReference type="FunCoup" id="A0A0Q3FKM5">
    <property type="interactions" value="2469"/>
</dbReference>
<evidence type="ECO:0000313" key="7">
    <source>
        <dbReference type="EMBL" id="KQJ99814.1"/>
    </source>
</evidence>
<reference evidence="7 8" key="1">
    <citation type="journal article" date="2010" name="Nature">
        <title>Genome sequencing and analysis of the model grass Brachypodium distachyon.</title>
        <authorList>
            <consortium name="International Brachypodium Initiative"/>
        </authorList>
    </citation>
    <scope>NUCLEOTIDE SEQUENCE [LARGE SCALE GENOMIC DNA]</scope>
    <source>
        <strain evidence="7 8">Bd21</strain>
    </source>
</reference>
<dbReference type="EnsemblPlants" id="KQJ99814">
    <property type="protein sequence ID" value="KQJ99814"/>
    <property type="gene ID" value="BRADI_3g45365v3"/>
</dbReference>
<keyword evidence="9" id="KW-1185">Reference proteome</keyword>
<evidence type="ECO:0000256" key="2">
    <source>
        <dbReference type="ARBA" id="ARBA00023015"/>
    </source>
</evidence>
<dbReference type="Proteomes" id="UP000008810">
    <property type="component" value="Chromosome 3"/>
</dbReference>
<dbReference type="InterPro" id="IPR011598">
    <property type="entry name" value="bHLH_dom"/>
</dbReference>
<dbReference type="EMBL" id="CM000882">
    <property type="protein sequence ID" value="KQJ99814.1"/>
    <property type="molecule type" value="Genomic_DNA"/>
</dbReference>
<feature type="region of interest" description="Disordered" evidence="5">
    <location>
        <begin position="1"/>
        <end position="69"/>
    </location>
</feature>
<evidence type="ECO:0000259" key="6">
    <source>
        <dbReference type="PROSITE" id="PS50888"/>
    </source>
</evidence>
<evidence type="ECO:0000313" key="8">
    <source>
        <dbReference type="EnsemblPlants" id="KQJ99814"/>
    </source>
</evidence>
<dbReference type="Gramene" id="KQJ99814">
    <property type="protein sequence ID" value="KQJ99814"/>
    <property type="gene ID" value="BRADI_3g45365v3"/>
</dbReference>
<reference evidence="7" key="2">
    <citation type="submission" date="2017-06" db="EMBL/GenBank/DDBJ databases">
        <title>WGS assembly of Brachypodium distachyon.</title>
        <authorList>
            <consortium name="The International Brachypodium Initiative"/>
            <person name="Lucas S."/>
            <person name="Harmon-Smith M."/>
            <person name="Lail K."/>
            <person name="Tice H."/>
            <person name="Grimwood J."/>
            <person name="Bruce D."/>
            <person name="Barry K."/>
            <person name="Shu S."/>
            <person name="Lindquist E."/>
            <person name="Wang M."/>
            <person name="Pitluck S."/>
            <person name="Vogel J.P."/>
            <person name="Garvin D.F."/>
            <person name="Mockler T.C."/>
            <person name="Schmutz J."/>
            <person name="Rokhsar D."/>
            <person name="Bevan M.W."/>
        </authorList>
    </citation>
    <scope>NUCLEOTIDE SEQUENCE</scope>
    <source>
        <strain evidence="7">Bd21</strain>
    </source>
</reference>
<dbReference type="InterPro" id="IPR045239">
    <property type="entry name" value="bHLH95_bHLH"/>
</dbReference>
<gene>
    <name evidence="7" type="ORF">BRADI_3g45365v3</name>
</gene>
<keyword evidence="2" id="KW-0805">Transcription regulation</keyword>
<evidence type="ECO:0000256" key="4">
    <source>
        <dbReference type="SAM" id="Coils"/>
    </source>
</evidence>
<evidence type="ECO:0000313" key="9">
    <source>
        <dbReference type="Proteomes" id="UP000008810"/>
    </source>
</evidence>
<feature type="coiled-coil region" evidence="4">
    <location>
        <begin position="96"/>
        <end position="123"/>
    </location>
</feature>
<evidence type="ECO:0000256" key="3">
    <source>
        <dbReference type="ARBA" id="ARBA00023163"/>
    </source>
</evidence>
<dbReference type="Pfam" id="PF00010">
    <property type="entry name" value="HLH"/>
    <property type="match status" value="1"/>
</dbReference>
<dbReference type="GO" id="GO:0009960">
    <property type="term" value="P:endosperm development"/>
    <property type="evidence" value="ECO:0007669"/>
    <property type="project" value="InterPro"/>
</dbReference>
<protein>
    <recommendedName>
        <fullName evidence="6">BHLH domain-containing protein</fullName>
    </recommendedName>
</protein>
<dbReference type="AlphaFoldDB" id="A0A0Q3FKM5"/>
<feature type="domain" description="BHLH" evidence="6">
    <location>
        <begin position="56"/>
        <end position="106"/>
    </location>
</feature>
<comment type="similarity">
    <text evidence="1">Belongs to the bHLH protein family.</text>
</comment>
<dbReference type="InterPro" id="IPR036638">
    <property type="entry name" value="HLH_DNA-bd_sf"/>
</dbReference>
<dbReference type="InterPro" id="IPR044278">
    <property type="entry name" value="BHLH95-like"/>
</dbReference>
<reference evidence="8" key="3">
    <citation type="submission" date="2018-08" db="UniProtKB">
        <authorList>
            <consortium name="EnsemblPlants"/>
        </authorList>
    </citation>
    <scope>IDENTIFICATION</scope>
    <source>
        <strain evidence="8">cv. Bd21</strain>
    </source>
</reference>
<organism evidence="7">
    <name type="scientific">Brachypodium distachyon</name>
    <name type="common">Purple false brome</name>
    <name type="synonym">Trachynia distachya</name>
    <dbReference type="NCBI Taxonomy" id="15368"/>
    <lineage>
        <taxon>Eukaryota</taxon>
        <taxon>Viridiplantae</taxon>
        <taxon>Streptophyta</taxon>
        <taxon>Embryophyta</taxon>
        <taxon>Tracheophyta</taxon>
        <taxon>Spermatophyta</taxon>
        <taxon>Magnoliopsida</taxon>
        <taxon>Liliopsida</taxon>
        <taxon>Poales</taxon>
        <taxon>Poaceae</taxon>
        <taxon>BOP clade</taxon>
        <taxon>Pooideae</taxon>
        <taxon>Stipodae</taxon>
        <taxon>Brachypodieae</taxon>
        <taxon>Brachypodium</taxon>
    </lineage>
</organism>
<evidence type="ECO:0000256" key="5">
    <source>
        <dbReference type="SAM" id="MobiDB-lite"/>
    </source>
</evidence>
<dbReference type="CDD" id="cd11393">
    <property type="entry name" value="bHLH_AtbHLH_like"/>
    <property type="match status" value="1"/>
</dbReference>
<dbReference type="OrthoDB" id="690068at2759"/>
<dbReference type="PROSITE" id="PS50888">
    <property type="entry name" value="BHLH"/>
    <property type="match status" value="1"/>
</dbReference>
<keyword evidence="3" id="KW-0804">Transcription</keyword>
<dbReference type="GO" id="GO:0046983">
    <property type="term" value="F:protein dimerization activity"/>
    <property type="evidence" value="ECO:0007669"/>
    <property type="project" value="InterPro"/>
</dbReference>
<sequence>MSSGSNLIRAGAVNKGKGIVKEEEQAEEGTGGSKGDKLMSAAQAAAGRAGGSRRRGRRAKHITTERERRKRMSEMFSTLHGLLPSLPDKMDKSSIVMEAIHHIKTLEGTVKELEKRKQDLARGMPAGIGSSVSGISSSSPAVVLPVPAAVVVQPPAAGAGAGAVPPQLGLQTWSGQNVALSLSGDDAYINVCAPRYGPRMLKLVVSVLDKHGLEVITSGIASESSRVMFNFHTRVNAANSVFGDRLSSEDLCKLAVSEIMIWLSSAKYCLHGTSAP</sequence>
<dbReference type="GO" id="GO:0003700">
    <property type="term" value="F:DNA-binding transcription factor activity"/>
    <property type="evidence" value="ECO:0007669"/>
    <property type="project" value="InterPro"/>
</dbReference>
<dbReference type="PANTHER" id="PTHR46772:SF8">
    <property type="entry name" value="TRANSCRIPTION FACTOR BHLH95"/>
    <property type="match status" value="1"/>
</dbReference>
<evidence type="ECO:0000256" key="1">
    <source>
        <dbReference type="ARBA" id="ARBA00005510"/>
    </source>
</evidence>
<dbReference type="SUPFAM" id="SSF47459">
    <property type="entry name" value="HLH, helix-loop-helix DNA-binding domain"/>
    <property type="match status" value="1"/>
</dbReference>
<dbReference type="InParanoid" id="A0A0Q3FKM5"/>
<dbReference type="Gene3D" id="4.10.280.10">
    <property type="entry name" value="Helix-loop-helix DNA-binding domain"/>
    <property type="match status" value="1"/>
</dbReference>
<dbReference type="SMART" id="SM00353">
    <property type="entry name" value="HLH"/>
    <property type="match status" value="1"/>
</dbReference>
<accession>A0A0Q3FKM5</accession>
<proteinExistence type="inferred from homology"/>
<keyword evidence="4" id="KW-0175">Coiled coil</keyword>
<feature type="compositionally biased region" description="Basic residues" evidence="5">
    <location>
        <begin position="51"/>
        <end position="61"/>
    </location>
</feature>
<dbReference type="PANTHER" id="PTHR46772">
    <property type="entry name" value="BHLH DOMAIN-CONTAINING PROTEIN"/>
    <property type="match status" value="1"/>
</dbReference>
<name>A0A0Q3FKM5_BRADI</name>